<organism evidence="1 2">
    <name type="scientific">Sulfurimonas lithotrophica</name>
    <dbReference type="NCBI Taxonomy" id="2590022"/>
    <lineage>
        <taxon>Bacteria</taxon>
        <taxon>Pseudomonadati</taxon>
        <taxon>Campylobacterota</taxon>
        <taxon>Epsilonproteobacteria</taxon>
        <taxon>Campylobacterales</taxon>
        <taxon>Sulfurimonadaceae</taxon>
        <taxon>Sulfurimonas</taxon>
    </lineage>
</organism>
<name>A0A5P8NYK2_9BACT</name>
<dbReference type="AlphaFoldDB" id="A0A5P8NYK2"/>
<sequence>MSLPNDAQKIDVAGSTVDFFKYTNEGVDVYQFDTSMCTPPDPMVNAMAGLRLLDENSALVMINHKSPGGLFPKIDAEFNYVIQDLDNGNVKVVFTRKDGAEATTDFASNTCNG</sequence>
<evidence type="ECO:0008006" key="3">
    <source>
        <dbReference type="Google" id="ProtNLM"/>
    </source>
</evidence>
<evidence type="ECO:0000313" key="2">
    <source>
        <dbReference type="Proteomes" id="UP000326944"/>
    </source>
</evidence>
<proteinExistence type="predicted"/>
<keyword evidence="2" id="KW-1185">Reference proteome</keyword>
<evidence type="ECO:0000313" key="1">
    <source>
        <dbReference type="EMBL" id="QFR48499.1"/>
    </source>
</evidence>
<dbReference type="KEGG" id="sulg:FJR48_01655"/>
<dbReference type="RefSeq" id="WP_152306442.1">
    <property type="nucleotide sequence ID" value="NZ_CP043617.1"/>
</dbReference>
<reference evidence="1 2" key="1">
    <citation type="submission" date="2019-09" db="EMBL/GenBank/DDBJ databases">
        <title>Sulfurimonas gotlandica sp. nov., a chemoautotrophic and psychrotolerant epsilonproteobacterium isolated from a pelagic redoxcline, and an emended description of the genus Sulfurimonas.</title>
        <authorList>
            <person name="Wang S."/>
            <person name="Jiang L."/>
            <person name="Shao S."/>
        </authorList>
    </citation>
    <scope>NUCLEOTIDE SEQUENCE [LARGE SCALE GENOMIC DNA]</scope>
    <source>
        <strain evidence="1 2">GYSZ_1</strain>
    </source>
</reference>
<gene>
    <name evidence="1" type="ORF">FJR48_01655</name>
</gene>
<dbReference type="OrthoDB" id="14666at2"/>
<dbReference type="Proteomes" id="UP000326944">
    <property type="component" value="Chromosome"/>
</dbReference>
<dbReference type="EMBL" id="CP043617">
    <property type="protein sequence ID" value="QFR48499.1"/>
    <property type="molecule type" value="Genomic_DNA"/>
</dbReference>
<accession>A0A5P8NYK2</accession>
<protein>
    <recommendedName>
        <fullName evidence="3">DUF2249 domain-containing protein</fullName>
    </recommendedName>
</protein>